<dbReference type="PATRIC" id="fig|1280952.3.peg.1796"/>
<dbReference type="Proteomes" id="UP000024816">
    <property type="component" value="Unassembled WGS sequence"/>
</dbReference>
<dbReference type="EMBL" id="ARYJ01000005">
    <property type="protein sequence ID" value="KCZ88495.1"/>
    <property type="molecule type" value="Genomic_DNA"/>
</dbReference>
<keyword evidence="1" id="KW-0812">Transmembrane</keyword>
<accession>A0A059FD00</accession>
<dbReference type="eggNOG" id="ENOG5032GZQ">
    <property type="taxonomic scope" value="Bacteria"/>
</dbReference>
<sequence>MPAMSGYGPFDGFTLMAIALAVFLSALVSLIGTSGRKRNIALGEAQVGDLAEMTGIRDPKRLQEVFGPPDMGRVWRSVTLLDVRRARTPEGWLMSSDLVDYACMAVAALSLFVSHRLIPAVLLLALGIQVAGWIVSTRLPR</sequence>
<gene>
    <name evidence="2" type="ORF">HJA_09009</name>
</gene>
<name>A0A059FD00_9PROT</name>
<feature type="transmembrane region" description="Helical" evidence="1">
    <location>
        <begin position="117"/>
        <end position="135"/>
    </location>
</feature>
<keyword evidence="1" id="KW-0472">Membrane</keyword>
<keyword evidence="3" id="KW-1185">Reference proteome</keyword>
<organism evidence="2 3">
    <name type="scientific">Hyphomonas jannaschiana VP2</name>
    <dbReference type="NCBI Taxonomy" id="1280952"/>
    <lineage>
        <taxon>Bacteria</taxon>
        <taxon>Pseudomonadati</taxon>
        <taxon>Pseudomonadota</taxon>
        <taxon>Alphaproteobacteria</taxon>
        <taxon>Hyphomonadales</taxon>
        <taxon>Hyphomonadaceae</taxon>
        <taxon>Hyphomonas</taxon>
    </lineage>
</organism>
<protein>
    <submittedName>
        <fullName evidence="2">Uncharacterized protein</fullName>
    </submittedName>
</protein>
<feature type="transmembrane region" description="Helical" evidence="1">
    <location>
        <begin position="91"/>
        <end position="111"/>
    </location>
</feature>
<reference evidence="2 3" key="1">
    <citation type="journal article" date="2014" name="Antonie Van Leeuwenhoek">
        <title>Hyphomonas beringensis sp. nov. and Hyphomonas chukchiensis sp. nov., isolated from surface seawater of the Bering Sea and Chukchi Sea.</title>
        <authorList>
            <person name="Li C."/>
            <person name="Lai Q."/>
            <person name="Li G."/>
            <person name="Dong C."/>
            <person name="Wang J."/>
            <person name="Liao Y."/>
            <person name="Shao Z."/>
        </authorList>
    </citation>
    <scope>NUCLEOTIDE SEQUENCE [LARGE SCALE GENOMIC DNA]</scope>
    <source>
        <strain evidence="2 3">VP2</strain>
    </source>
</reference>
<dbReference type="STRING" id="1280952.HJA_09009"/>
<proteinExistence type="predicted"/>
<dbReference type="AlphaFoldDB" id="A0A059FD00"/>
<feature type="transmembrane region" description="Helical" evidence="1">
    <location>
        <begin position="12"/>
        <end position="32"/>
    </location>
</feature>
<evidence type="ECO:0000313" key="3">
    <source>
        <dbReference type="Proteomes" id="UP000024816"/>
    </source>
</evidence>
<evidence type="ECO:0000256" key="1">
    <source>
        <dbReference type="SAM" id="Phobius"/>
    </source>
</evidence>
<keyword evidence="1" id="KW-1133">Transmembrane helix</keyword>
<evidence type="ECO:0000313" key="2">
    <source>
        <dbReference type="EMBL" id="KCZ88495.1"/>
    </source>
</evidence>
<comment type="caution">
    <text evidence="2">The sequence shown here is derived from an EMBL/GenBank/DDBJ whole genome shotgun (WGS) entry which is preliminary data.</text>
</comment>